<evidence type="ECO:0000256" key="12">
    <source>
        <dbReference type="RuleBase" id="RU361277"/>
    </source>
</evidence>
<proteinExistence type="inferred from homology"/>
<evidence type="ECO:0000256" key="9">
    <source>
        <dbReference type="ARBA" id="ARBA00039387"/>
    </source>
</evidence>
<dbReference type="SUPFAM" id="SSF50129">
    <property type="entry name" value="GroES-like"/>
    <property type="match status" value="1"/>
</dbReference>
<sequence length="380" mass="41457">MTWERIPTTSRAAVVTEFGKPLEIREVPIPDLQRGALLVKIEAAGICGTDVHVVDGAAAASQPIELPIIPGHEMVGRVVQFGEDADRDSAGQQLALGDRIVFTHAACGRCFYCTVSKQPGLCKERTMYAFTTCAREPYLTGGFSEYCYVFPTSGRIRVPDEVETEWATAASCALRSVVTSFQRLGTIESYQNVVIQGAGPLGLFATAMANVAGANQIIVIGGPDSRLALAREWGATSTISVAEHTRAEARENLVRDLTGGEGADIVMEFSGARTAFSEGLDLIRDGGRYVVTGQMGPQEVTITPVTITRRHLTILGSWSGEAAQYWRALEFLKNYRERFDFGAMITGRYHLDQVNEAMERMQRFEEIKPLILPTLSTDAP</sequence>
<dbReference type="PANTHER" id="PTHR43401">
    <property type="entry name" value="L-THREONINE 3-DEHYDROGENASE"/>
    <property type="match status" value="1"/>
</dbReference>
<dbReference type="InterPro" id="IPR011032">
    <property type="entry name" value="GroES-like_sf"/>
</dbReference>
<comment type="catalytic activity">
    <reaction evidence="11">
        <text>2-deoxy-scyllo-inosamine + NADP(+) = 3-amino-2,3-dideoxy-scyllo-inosose + NADPH + H(+)</text>
        <dbReference type="Rhea" id="RHEA:33879"/>
        <dbReference type="ChEBI" id="CHEBI:15378"/>
        <dbReference type="ChEBI" id="CHEBI:57783"/>
        <dbReference type="ChEBI" id="CHEBI:58349"/>
        <dbReference type="ChEBI" id="CHEBI:65002"/>
        <dbReference type="ChEBI" id="CHEBI:65003"/>
        <dbReference type="EC" id="1.1.1.329"/>
    </reaction>
</comment>
<evidence type="ECO:0000256" key="11">
    <source>
        <dbReference type="ARBA" id="ARBA00049085"/>
    </source>
</evidence>
<comment type="cofactor">
    <cofactor evidence="1 12">
        <name>Zn(2+)</name>
        <dbReference type="ChEBI" id="CHEBI:29105"/>
    </cofactor>
</comment>
<evidence type="ECO:0000256" key="4">
    <source>
        <dbReference type="ARBA" id="ARBA00023002"/>
    </source>
</evidence>
<keyword evidence="3 12" id="KW-0862">Zinc</keyword>
<comment type="catalytic activity">
    <reaction evidence="10">
        <text>2-deoxy-scyllo-inosamine + NAD(+) = 3-amino-2,3-dideoxy-scyllo-inosose + NADH + H(+)</text>
        <dbReference type="Rhea" id="RHEA:33883"/>
        <dbReference type="ChEBI" id="CHEBI:15378"/>
        <dbReference type="ChEBI" id="CHEBI:57540"/>
        <dbReference type="ChEBI" id="CHEBI:57945"/>
        <dbReference type="ChEBI" id="CHEBI:65002"/>
        <dbReference type="ChEBI" id="CHEBI:65003"/>
        <dbReference type="EC" id="1.1.1.329"/>
    </reaction>
</comment>
<protein>
    <recommendedName>
        <fullName evidence="9">2-deoxy-scyllo-inosamine dehydrogenase</fullName>
        <ecNumber evidence="8">1.1.1.329</ecNumber>
    </recommendedName>
</protein>
<dbReference type="EC" id="1.1.1.329" evidence="8"/>
<dbReference type="Gene3D" id="3.90.180.10">
    <property type="entry name" value="Medium-chain alcohol dehydrogenases, catalytic domain"/>
    <property type="match status" value="1"/>
</dbReference>
<keyword evidence="4" id="KW-0560">Oxidoreductase</keyword>
<evidence type="ECO:0000256" key="10">
    <source>
        <dbReference type="ARBA" id="ARBA00048685"/>
    </source>
</evidence>
<evidence type="ECO:0000256" key="7">
    <source>
        <dbReference type="ARBA" id="ARBA00038004"/>
    </source>
</evidence>
<dbReference type="SUPFAM" id="SSF51735">
    <property type="entry name" value="NAD(P)-binding Rossmann-fold domains"/>
    <property type="match status" value="1"/>
</dbReference>
<feature type="domain" description="Alcohol dehydrogenase-like C-terminal" evidence="13">
    <location>
        <begin position="200"/>
        <end position="333"/>
    </location>
</feature>
<dbReference type="Pfam" id="PF00107">
    <property type="entry name" value="ADH_zinc_N"/>
    <property type="match status" value="1"/>
</dbReference>
<evidence type="ECO:0000256" key="1">
    <source>
        <dbReference type="ARBA" id="ARBA00001947"/>
    </source>
</evidence>
<evidence type="ECO:0000256" key="2">
    <source>
        <dbReference type="ARBA" id="ARBA00022723"/>
    </source>
</evidence>
<comment type="similarity">
    <text evidence="7">Belongs to the zinc-containing alcohol dehydrogenase family. DOIA dehydrogenase subfamily.</text>
</comment>
<evidence type="ECO:0000313" key="16">
    <source>
        <dbReference type="Proteomes" id="UP001499878"/>
    </source>
</evidence>
<organism evidence="15 16">
    <name type="scientific">Streptomyces thinghirensis</name>
    <dbReference type="NCBI Taxonomy" id="551547"/>
    <lineage>
        <taxon>Bacteria</taxon>
        <taxon>Bacillati</taxon>
        <taxon>Actinomycetota</taxon>
        <taxon>Actinomycetes</taxon>
        <taxon>Kitasatosporales</taxon>
        <taxon>Streptomycetaceae</taxon>
        <taxon>Streptomyces</taxon>
    </lineage>
</organism>
<dbReference type="CDD" id="cd08231">
    <property type="entry name" value="MDR_TM0436_like"/>
    <property type="match status" value="1"/>
</dbReference>
<evidence type="ECO:0000313" key="15">
    <source>
        <dbReference type="EMBL" id="GAA5210929.1"/>
    </source>
</evidence>
<feature type="domain" description="Alcohol dehydrogenase-like N-terminal" evidence="14">
    <location>
        <begin position="34"/>
        <end position="159"/>
    </location>
</feature>
<dbReference type="EMBL" id="BAABJR010000009">
    <property type="protein sequence ID" value="GAA5210929.1"/>
    <property type="molecule type" value="Genomic_DNA"/>
</dbReference>
<dbReference type="InterPro" id="IPR002328">
    <property type="entry name" value="ADH_Zn_CS"/>
</dbReference>
<dbReference type="Gene3D" id="3.40.50.720">
    <property type="entry name" value="NAD(P)-binding Rossmann-like Domain"/>
    <property type="match status" value="1"/>
</dbReference>
<dbReference type="Proteomes" id="UP001499878">
    <property type="component" value="Unassembled WGS sequence"/>
</dbReference>
<gene>
    <name evidence="15" type="ORF">GCM10023323_40490</name>
</gene>
<keyword evidence="2 12" id="KW-0479">Metal-binding</keyword>
<evidence type="ECO:0000256" key="3">
    <source>
        <dbReference type="ARBA" id="ARBA00022833"/>
    </source>
</evidence>
<evidence type="ECO:0000256" key="8">
    <source>
        <dbReference type="ARBA" id="ARBA00039102"/>
    </source>
</evidence>
<reference evidence="16" key="1">
    <citation type="journal article" date="2019" name="Int. J. Syst. Evol. Microbiol.">
        <title>The Global Catalogue of Microorganisms (GCM) 10K type strain sequencing project: providing services to taxonomists for standard genome sequencing and annotation.</title>
        <authorList>
            <consortium name="The Broad Institute Genomics Platform"/>
            <consortium name="The Broad Institute Genome Sequencing Center for Infectious Disease"/>
            <person name="Wu L."/>
            <person name="Ma J."/>
        </authorList>
    </citation>
    <scope>NUCLEOTIDE SEQUENCE [LARGE SCALE GENOMIC DNA]</scope>
    <source>
        <strain evidence="16">JCM 18306</strain>
    </source>
</reference>
<comment type="pathway">
    <text evidence="6">Metabolic intermediate biosynthesis; 2-deoxystreptamine biosynthesis; 2-deoxystreptamine from D-glucose 6-phosphate: step 3/4.</text>
</comment>
<dbReference type="InterPro" id="IPR050129">
    <property type="entry name" value="Zn_alcohol_dh"/>
</dbReference>
<evidence type="ECO:0000259" key="13">
    <source>
        <dbReference type="Pfam" id="PF00107"/>
    </source>
</evidence>
<dbReference type="InterPro" id="IPR013154">
    <property type="entry name" value="ADH-like_N"/>
</dbReference>
<evidence type="ECO:0000259" key="14">
    <source>
        <dbReference type="Pfam" id="PF08240"/>
    </source>
</evidence>
<name>A0ABP9T7G7_9ACTN</name>
<dbReference type="PROSITE" id="PS00059">
    <property type="entry name" value="ADH_ZINC"/>
    <property type="match status" value="1"/>
</dbReference>
<keyword evidence="16" id="KW-1185">Reference proteome</keyword>
<dbReference type="Pfam" id="PF08240">
    <property type="entry name" value="ADH_N"/>
    <property type="match status" value="1"/>
</dbReference>
<dbReference type="PANTHER" id="PTHR43401:SF2">
    <property type="entry name" value="L-THREONINE 3-DEHYDROGENASE"/>
    <property type="match status" value="1"/>
</dbReference>
<comment type="function">
    <text evidence="5">Catalyzes the oxidation of 2-deoxy-scyllo-inosamine (DOIA) with NAD(+) or NADP(+), forming 3-amino-2,3-dideoxy-scyllo-inosose (amino-DOI).</text>
</comment>
<dbReference type="InterPro" id="IPR013149">
    <property type="entry name" value="ADH-like_C"/>
</dbReference>
<evidence type="ECO:0000256" key="6">
    <source>
        <dbReference type="ARBA" id="ARBA00037908"/>
    </source>
</evidence>
<dbReference type="InterPro" id="IPR036291">
    <property type="entry name" value="NAD(P)-bd_dom_sf"/>
</dbReference>
<comment type="caution">
    <text evidence="15">The sequence shown here is derived from an EMBL/GenBank/DDBJ whole genome shotgun (WGS) entry which is preliminary data.</text>
</comment>
<accession>A0ABP9T7G7</accession>
<evidence type="ECO:0000256" key="5">
    <source>
        <dbReference type="ARBA" id="ARBA00037678"/>
    </source>
</evidence>